<keyword evidence="3" id="KW-0732">Signal</keyword>
<keyword evidence="5" id="KW-1185">Reference proteome</keyword>
<dbReference type="Proteomes" id="UP000198891">
    <property type="component" value="Unassembled WGS sequence"/>
</dbReference>
<gene>
    <name evidence="4" type="ORF">SAMN05216554_2382</name>
</gene>
<protein>
    <recommendedName>
        <fullName evidence="6">Gram-positive cocci surface proteins LPxTG domain-containing protein</fullName>
    </recommendedName>
</protein>
<keyword evidence="2" id="KW-0812">Transmembrane</keyword>
<feature type="region of interest" description="Disordered" evidence="1">
    <location>
        <begin position="25"/>
        <end position="52"/>
    </location>
</feature>
<name>A0A1H3Q8G5_9MICO</name>
<organism evidence="4 5">
    <name type="scientific">Herbiconiux ginsengi</name>
    <dbReference type="NCBI Taxonomy" id="381665"/>
    <lineage>
        <taxon>Bacteria</taxon>
        <taxon>Bacillati</taxon>
        <taxon>Actinomycetota</taxon>
        <taxon>Actinomycetes</taxon>
        <taxon>Micrococcales</taxon>
        <taxon>Microbacteriaceae</taxon>
        <taxon>Herbiconiux</taxon>
    </lineage>
</organism>
<dbReference type="InterPro" id="IPR006311">
    <property type="entry name" value="TAT_signal"/>
</dbReference>
<proteinExistence type="predicted"/>
<evidence type="ECO:0000313" key="5">
    <source>
        <dbReference type="Proteomes" id="UP000198891"/>
    </source>
</evidence>
<feature type="signal peptide" evidence="3">
    <location>
        <begin position="1"/>
        <end position="22"/>
    </location>
</feature>
<dbReference type="EMBL" id="FNPZ01000002">
    <property type="protein sequence ID" value="SDZ09822.1"/>
    <property type="molecule type" value="Genomic_DNA"/>
</dbReference>
<evidence type="ECO:0000313" key="4">
    <source>
        <dbReference type="EMBL" id="SDZ09822.1"/>
    </source>
</evidence>
<dbReference type="AlphaFoldDB" id="A0A1H3Q8G5"/>
<feature type="chain" id="PRO_5039516073" description="Gram-positive cocci surface proteins LPxTG domain-containing protein" evidence="3">
    <location>
        <begin position="23"/>
        <end position="256"/>
    </location>
</feature>
<reference evidence="4 5" key="1">
    <citation type="submission" date="2016-10" db="EMBL/GenBank/DDBJ databases">
        <authorList>
            <person name="de Groot N.N."/>
        </authorList>
    </citation>
    <scope>NUCLEOTIDE SEQUENCE [LARGE SCALE GENOMIC DNA]</scope>
    <source>
        <strain evidence="4 5">CGMCC 4.3491</strain>
    </source>
</reference>
<evidence type="ECO:0000256" key="2">
    <source>
        <dbReference type="SAM" id="Phobius"/>
    </source>
</evidence>
<keyword evidence="2" id="KW-1133">Transmembrane helix</keyword>
<sequence>MCATRRSAVLAFVVFAVGAAAAAPTTPASASAGPDAGHRHDPGIEVSDDGTHYGGAVTTPLFTGWGRFVPGDRETATLWVRNAGELGGVLRVSGTHAWASSAEFAAAIAISAAIDGGAADAPITLGSAAECALILRGPRLEPEETVAVRITVAFSPSVTGRAAADDQAGLDFVVALRDPADPASETADCASGTVVPGVPDRPDRPGDGSGGSGRRVADTGAAIDGPLAAGALALLTGLATLGILAVRESRRRRALG</sequence>
<feature type="region of interest" description="Disordered" evidence="1">
    <location>
        <begin position="183"/>
        <end position="217"/>
    </location>
</feature>
<evidence type="ECO:0008006" key="6">
    <source>
        <dbReference type="Google" id="ProtNLM"/>
    </source>
</evidence>
<feature type="transmembrane region" description="Helical" evidence="2">
    <location>
        <begin position="227"/>
        <end position="246"/>
    </location>
</feature>
<dbReference type="PROSITE" id="PS51318">
    <property type="entry name" value="TAT"/>
    <property type="match status" value="1"/>
</dbReference>
<accession>A0A1H3Q8G5</accession>
<keyword evidence="2" id="KW-0472">Membrane</keyword>
<evidence type="ECO:0000256" key="3">
    <source>
        <dbReference type="SAM" id="SignalP"/>
    </source>
</evidence>
<dbReference type="STRING" id="381665.SAMN05216554_2382"/>
<evidence type="ECO:0000256" key="1">
    <source>
        <dbReference type="SAM" id="MobiDB-lite"/>
    </source>
</evidence>